<keyword evidence="4" id="KW-0812">Transmembrane</keyword>
<gene>
    <name evidence="6" type="ORF">ACFQ4B_26205</name>
</gene>
<sequence length="778" mass="89205">MLRKWRSPFAFTSGPVRRKVLIIASLLATIPVLIMGATAYYIASGKFIEEIRVANKQTMLQIQQRIDEKLITLEKITLQNAVNPTLSRFLSLSNPEEDIENLGMTMTILNSMQVLIEDVDAVYLYRPDKQLVVSPNLGRVGEEVLPEYVREAISHNPPKIWLDHKLESSLVRDGFHQVTFVRRINATDPMQPGYLIINLNDTTFFRVFSNMRLGSRELVIVTPSGNIFSDGTKSHIQNRFEHYGFFREMMASDASEMLMTEQVDGRSMSINYLKSNYNGWKYVTIVPYSDLTRHLQKIKQMTFMICLLLVLVSTAATGLLSKRWYRALQSLIDLIKNKGGLAEAQKNQNEFALIRNYFESLNKNNELLGKQIEESMPLLRVNFIQKMLTEPFHSSMRERAVYYNIPVLHAYYTAICIELDNMRGHTEQDANLFHYAVINIAKEIVSRHSEGLVVQMHSGHIAVLINHDAEELSLTDLKAKSFSISEEIRNVSESLLHITVTIGIGHSYEGLEHARSSYREALEALEYQLVEGSGRVLFIGQIKPGPSSFSYPYEIEQQIVTHLKLANLPAIHNLLDDFAQALRTELFNHEHVRQSFTQLIAASLRALFEMDPNSTHLHAYNLYQRLNELNTSHKIVKWLKTDVYPPMVDHISIRTVQRKHMTIQKVLDHIHQHYDTDLSLPLLAGLVSMPVSQFSHMFKTEAGMTFSEYLIAFRMEKARHLLETTDTKISDIAEKLRYNNSQNFIRVFKKINGITPGEYRLRSSTAQHGVQQGPLIHD</sequence>
<keyword evidence="3" id="KW-0804">Transcription</keyword>
<reference evidence="7" key="1">
    <citation type="journal article" date="2019" name="Int. J. Syst. Evol. Microbiol.">
        <title>The Global Catalogue of Microorganisms (GCM) 10K type strain sequencing project: providing services to taxonomists for standard genome sequencing and annotation.</title>
        <authorList>
            <consortium name="The Broad Institute Genomics Platform"/>
            <consortium name="The Broad Institute Genome Sequencing Center for Infectious Disease"/>
            <person name="Wu L."/>
            <person name="Ma J."/>
        </authorList>
    </citation>
    <scope>NUCLEOTIDE SEQUENCE [LARGE SCALE GENOMIC DNA]</scope>
    <source>
        <strain evidence="7">CCUG 53270</strain>
    </source>
</reference>
<organism evidence="6 7">
    <name type="scientific">Paenibacillus vulneris</name>
    <dbReference type="NCBI Taxonomy" id="1133364"/>
    <lineage>
        <taxon>Bacteria</taxon>
        <taxon>Bacillati</taxon>
        <taxon>Bacillota</taxon>
        <taxon>Bacilli</taxon>
        <taxon>Bacillales</taxon>
        <taxon>Paenibacillaceae</taxon>
        <taxon>Paenibacillus</taxon>
    </lineage>
</organism>
<dbReference type="RefSeq" id="WP_345587932.1">
    <property type="nucleotide sequence ID" value="NZ_BAABJG010000014.1"/>
</dbReference>
<name>A0ABW3USA5_9BACL</name>
<keyword evidence="7" id="KW-1185">Reference proteome</keyword>
<dbReference type="EMBL" id="JBHTLU010000036">
    <property type="protein sequence ID" value="MFD1223618.1"/>
    <property type="molecule type" value="Genomic_DNA"/>
</dbReference>
<dbReference type="PANTHER" id="PTHR43280">
    <property type="entry name" value="ARAC-FAMILY TRANSCRIPTIONAL REGULATOR"/>
    <property type="match status" value="1"/>
</dbReference>
<evidence type="ECO:0000256" key="2">
    <source>
        <dbReference type="ARBA" id="ARBA00023125"/>
    </source>
</evidence>
<feature type="transmembrane region" description="Helical" evidence="4">
    <location>
        <begin position="20"/>
        <end position="43"/>
    </location>
</feature>
<dbReference type="SMART" id="SM00342">
    <property type="entry name" value="HTH_ARAC"/>
    <property type="match status" value="1"/>
</dbReference>
<dbReference type="InterPro" id="IPR018060">
    <property type="entry name" value="HTH_AraC"/>
</dbReference>
<dbReference type="InterPro" id="IPR020449">
    <property type="entry name" value="Tscrpt_reg_AraC-type_HTH"/>
</dbReference>
<protein>
    <submittedName>
        <fullName evidence="6">Helix-turn-helix domain-containing protein</fullName>
    </submittedName>
</protein>
<keyword evidence="1" id="KW-0805">Transcription regulation</keyword>
<dbReference type="Proteomes" id="UP001597180">
    <property type="component" value="Unassembled WGS sequence"/>
</dbReference>
<dbReference type="InterPro" id="IPR018062">
    <property type="entry name" value="HTH_AraC-typ_CS"/>
</dbReference>
<dbReference type="Pfam" id="PF17853">
    <property type="entry name" value="GGDEF_2"/>
    <property type="match status" value="1"/>
</dbReference>
<evidence type="ECO:0000259" key="5">
    <source>
        <dbReference type="PROSITE" id="PS01124"/>
    </source>
</evidence>
<keyword evidence="2" id="KW-0238">DNA-binding</keyword>
<proteinExistence type="predicted"/>
<dbReference type="InterPro" id="IPR041522">
    <property type="entry name" value="CdaR_GGDEF"/>
</dbReference>
<evidence type="ECO:0000256" key="4">
    <source>
        <dbReference type="SAM" id="Phobius"/>
    </source>
</evidence>
<dbReference type="Gene3D" id="1.10.10.60">
    <property type="entry name" value="Homeodomain-like"/>
    <property type="match status" value="2"/>
</dbReference>
<evidence type="ECO:0000256" key="3">
    <source>
        <dbReference type="ARBA" id="ARBA00023163"/>
    </source>
</evidence>
<evidence type="ECO:0000256" key="1">
    <source>
        <dbReference type="ARBA" id="ARBA00023015"/>
    </source>
</evidence>
<comment type="caution">
    <text evidence="6">The sequence shown here is derived from an EMBL/GenBank/DDBJ whole genome shotgun (WGS) entry which is preliminary data.</text>
</comment>
<accession>A0ABW3USA5</accession>
<dbReference type="SUPFAM" id="SSF46689">
    <property type="entry name" value="Homeodomain-like"/>
    <property type="match status" value="2"/>
</dbReference>
<dbReference type="PANTHER" id="PTHR43280:SF10">
    <property type="entry name" value="REGULATORY PROTEIN POCR"/>
    <property type="match status" value="1"/>
</dbReference>
<keyword evidence="4" id="KW-1133">Transmembrane helix</keyword>
<dbReference type="PROSITE" id="PS00041">
    <property type="entry name" value="HTH_ARAC_FAMILY_1"/>
    <property type="match status" value="1"/>
</dbReference>
<dbReference type="PRINTS" id="PR00032">
    <property type="entry name" value="HTHARAC"/>
</dbReference>
<evidence type="ECO:0000313" key="6">
    <source>
        <dbReference type="EMBL" id="MFD1223618.1"/>
    </source>
</evidence>
<dbReference type="PROSITE" id="PS01124">
    <property type="entry name" value="HTH_ARAC_FAMILY_2"/>
    <property type="match status" value="1"/>
</dbReference>
<evidence type="ECO:0000313" key="7">
    <source>
        <dbReference type="Proteomes" id="UP001597180"/>
    </source>
</evidence>
<dbReference type="InterPro" id="IPR009057">
    <property type="entry name" value="Homeodomain-like_sf"/>
</dbReference>
<keyword evidence="4" id="KW-0472">Membrane</keyword>
<feature type="domain" description="HTH araC/xylS-type" evidence="5">
    <location>
        <begin position="664"/>
        <end position="762"/>
    </location>
</feature>
<dbReference type="Pfam" id="PF12833">
    <property type="entry name" value="HTH_18"/>
    <property type="match status" value="1"/>
</dbReference>